<keyword evidence="8" id="KW-0694">RNA-binding</keyword>
<evidence type="ECO:0000313" key="13">
    <source>
        <dbReference type="EMBL" id="KYP61075.1"/>
    </source>
</evidence>
<evidence type="ECO:0000256" key="3">
    <source>
        <dbReference type="ARBA" id="ARBA00022695"/>
    </source>
</evidence>
<dbReference type="PROSITE" id="PS00141">
    <property type="entry name" value="ASP_PROTEASE"/>
    <property type="match status" value="1"/>
</dbReference>
<evidence type="ECO:0000256" key="10">
    <source>
        <dbReference type="ARBA" id="ARBA00022918"/>
    </source>
</evidence>
<dbReference type="Pfam" id="PF00078">
    <property type="entry name" value="RVT_1"/>
    <property type="match status" value="1"/>
</dbReference>
<dbReference type="FunFam" id="3.30.70.270:FF:000020">
    <property type="entry name" value="Transposon Tf2-6 polyprotein-like Protein"/>
    <property type="match status" value="1"/>
</dbReference>
<dbReference type="Pfam" id="PF17919">
    <property type="entry name" value="RT_RNaseH_2"/>
    <property type="match status" value="1"/>
</dbReference>
<evidence type="ECO:0000259" key="12">
    <source>
        <dbReference type="PROSITE" id="PS50878"/>
    </source>
</evidence>
<dbReference type="GO" id="GO:0004519">
    <property type="term" value="F:endonuclease activity"/>
    <property type="evidence" value="ECO:0007669"/>
    <property type="project" value="UniProtKB-KW"/>
</dbReference>
<dbReference type="Pfam" id="PF13975">
    <property type="entry name" value="gag-asp_proteas"/>
    <property type="match status" value="1"/>
</dbReference>
<dbReference type="OMA" id="NIPLCIF"/>
<dbReference type="Gene3D" id="3.10.10.10">
    <property type="entry name" value="HIV Type 1 Reverse Transcriptase, subunit A, domain 1"/>
    <property type="match status" value="1"/>
</dbReference>
<keyword evidence="10" id="KW-0695">RNA-directed DNA polymerase</keyword>
<keyword evidence="14" id="KW-1185">Reference proteome</keyword>
<organism evidence="13 14">
    <name type="scientific">Cajanus cajan</name>
    <name type="common">Pigeon pea</name>
    <name type="synonym">Cajanus indicus</name>
    <dbReference type="NCBI Taxonomy" id="3821"/>
    <lineage>
        <taxon>Eukaryota</taxon>
        <taxon>Viridiplantae</taxon>
        <taxon>Streptophyta</taxon>
        <taxon>Embryophyta</taxon>
        <taxon>Tracheophyta</taxon>
        <taxon>Spermatophyta</taxon>
        <taxon>Magnoliopsida</taxon>
        <taxon>eudicotyledons</taxon>
        <taxon>Gunneridae</taxon>
        <taxon>Pentapetalae</taxon>
        <taxon>rosids</taxon>
        <taxon>fabids</taxon>
        <taxon>Fabales</taxon>
        <taxon>Fabaceae</taxon>
        <taxon>Papilionoideae</taxon>
        <taxon>50 kb inversion clade</taxon>
        <taxon>NPAAA clade</taxon>
        <taxon>indigoferoid/millettioid clade</taxon>
        <taxon>Phaseoleae</taxon>
        <taxon>Cajanus</taxon>
    </lineage>
</organism>
<dbReference type="GO" id="GO:0015074">
    <property type="term" value="P:DNA integration"/>
    <property type="evidence" value="ECO:0007669"/>
    <property type="project" value="UniProtKB-KW"/>
</dbReference>
<keyword evidence="4" id="KW-0540">Nuclease</keyword>
<evidence type="ECO:0000256" key="4">
    <source>
        <dbReference type="ARBA" id="ARBA00022722"/>
    </source>
</evidence>
<proteinExistence type="predicted"/>
<dbReference type="Proteomes" id="UP000075243">
    <property type="component" value="Chromosome 9"/>
</dbReference>
<keyword evidence="11" id="KW-0511">Multifunctional enzyme</keyword>
<gene>
    <name evidence="13" type="ORF">KK1_023499</name>
</gene>
<keyword evidence="9" id="KW-0229">DNA integration</keyword>
<dbReference type="SUPFAM" id="SSF50630">
    <property type="entry name" value="Acid proteases"/>
    <property type="match status" value="1"/>
</dbReference>
<dbReference type="GO" id="GO:0003964">
    <property type="term" value="F:RNA-directed DNA polymerase activity"/>
    <property type="evidence" value="ECO:0007669"/>
    <property type="project" value="UniProtKB-KW"/>
</dbReference>
<dbReference type="FunFam" id="3.10.10.10:FF:000007">
    <property type="entry name" value="Retrovirus-related Pol polyprotein from transposon 17.6-like Protein"/>
    <property type="match status" value="1"/>
</dbReference>
<feature type="domain" description="Reverse transcriptase" evidence="12">
    <location>
        <begin position="319"/>
        <end position="498"/>
    </location>
</feature>
<dbReference type="GO" id="GO:0006508">
    <property type="term" value="P:proteolysis"/>
    <property type="evidence" value="ECO:0007669"/>
    <property type="project" value="UniProtKB-KW"/>
</dbReference>
<dbReference type="InterPro" id="IPR000477">
    <property type="entry name" value="RT_dom"/>
</dbReference>
<evidence type="ECO:0000256" key="1">
    <source>
        <dbReference type="ARBA" id="ARBA00022670"/>
    </source>
</evidence>
<evidence type="ECO:0000256" key="8">
    <source>
        <dbReference type="ARBA" id="ARBA00022884"/>
    </source>
</evidence>
<dbReference type="InterPro" id="IPR021109">
    <property type="entry name" value="Peptidase_aspartic_dom_sf"/>
</dbReference>
<keyword evidence="6" id="KW-0378">Hydrolase</keyword>
<dbReference type="GO" id="GO:0004190">
    <property type="term" value="F:aspartic-type endopeptidase activity"/>
    <property type="evidence" value="ECO:0007669"/>
    <property type="project" value="InterPro"/>
</dbReference>
<keyword evidence="5" id="KW-0255">Endonuclease</keyword>
<name>A0A151T1X9_CAJCA</name>
<dbReference type="SUPFAM" id="SSF56672">
    <property type="entry name" value="DNA/RNA polymerases"/>
    <property type="match status" value="1"/>
</dbReference>
<dbReference type="PANTHER" id="PTHR37984">
    <property type="entry name" value="PROTEIN CBG26694"/>
    <property type="match status" value="1"/>
</dbReference>
<accession>A0A151T1X9</accession>
<evidence type="ECO:0000256" key="5">
    <source>
        <dbReference type="ARBA" id="ARBA00022759"/>
    </source>
</evidence>
<keyword evidence="2" id="KW-0808">Transferase</keyword>
<sequence length="679" mass="76641">MHERRAQGLCYNCDEKYFQGHRCQPKQFLLLLVDDPTETLDDSTPLDDNIEPTEPDPIHFQLSIHALQGHPSPRTLKFPGTICGQSVMVLVDTGSSHNVMRPKLAKFLHLPITSTPKFPVMVGNGEHIFYAGLCPNIPLCIFDHTFHIPFYLLDIQGADIVLGIDWLRTLGTISSDFSVPSMAFQHNGHTITLTGQPLLVPTPATLHQIHRLLLTDSVAQFHTLTFYDPTHIPHDPQVTPSTLLAMDTPPLLPTNLHPDLLKLLEEFHQVFTQPHGLPPPRPHDHHITLLPQSQPVNVKPYRYPHSQKEAMSTILFNMLQEGIVIPSTSPYSSPVLLVRKKDGSWRFCVDYRSLNSITIKNRFPIPTMDELLDELGNATIFTKIDLRSGYHQIRVVPEDTHKTAFRTVDGHYEFLVLPFGLTNAPTTFQAAMNDFLRPYLRQFVLVFFDDILIYSPTFTDHLIHLRLVLNLLLVHQFYAKLTKCEFGVTSVGYLGHVISSKGVEPDPSKIQGILDWPSPRSLSELRGFLGLSGFYRRFVRHYATHAAPLTDLLKQGAFTWSDTADTTFKKLKEIMTSTPVLMLPNFEDTFHVETDASGIAIGAVLSQSGHPITFFLQKVVHSHATFLYLCPGDVRCDRSSKKMASVLDWAKISHLHRPTEFKAPNDSDLPNSRTTKMGY</sequence>
<dbReference type="PANTHER" id="PTHR37984:SF5">
    <property type="entry name" value="PROTEIN NYNRIN-LIKE"/>
    <property type="match status" value="1"/>
</dbReference>
<evidence type="ECO:0000313" key="14">
    <source>
        <dbReference type="Proteomes" id="UP000075243"/>
    </source>
</evidence>
<dbReference type="InterPro" id="IPR050951">
    <property type="entry name" value="Retrovirus_Pol_polyprotein"/>
</dbReference>
<keyword evidence="3" id="KW-0548">Nucleotidyltransferase</keyword>
<dbReference type="EMBL" id="CM003611">
    <property type="protein sequence ID" value="KYP61075.1"/>
    <property type="molecule type" value="Genomic_DNA"/>
</dbReference>
<dbReference type="Gramene" id="C.cajan_22826.t">
    <property type="protein sequence ID" value="C.cajan_22826.t.cds1"/>
    <property type="gene ID" value="C.cajan_22826"/>
</dbReference>
<evidence type="ECO:0000256" key="6">
    <source>
        <dbReference type="ARBA" id="ARBA00022801"/>
    </source>
</evidence>
<dbReference type="GO" id="GO:0003723">
    <property type="term" value="F:RNA binding"/>
    <property type="evidence" value="ECO:0007669"/>
    <property type="project" value="UniProtKB-KW"/>
</dbReference>
<dbReference type="InterPro" id="IPR043502">
    <property type="entry name" value="DNA/RNA_pol_sf"/>
</dbReference>
<dbReference type="InterPro" id="IPR001969">
    <property type="entry name" value="Aspartic_peptidase_AS"/>
</dbReference>
<dbReference type="Gene3D" id="2.40.70.10">
    <property type="entry name" value="Acid Proteases"/>
    <property type="match status" value="1"/>
</dbReference>
<protein>
    <submittedName>
        <fullName evidence="13">Retrovirus-related Pol polyprotein from transposon 17.6</fullName>
    </submittedName>
</protein>
<dbReference type="InterPro" id="IPR043128">
    <property type="entry name" value="Rev_trsase/Diguanyl_cyclase"/>
</dbReference>
<evidence type="ECO:0000256" key="2">
    <source>
        <dbReference type="ARBA" id="ARBA00022679"/>
    </source>
</evidence>
<dbReference type="PROSITE" id="PS50878">
    <property type="entry name" value="RT_POL"/>
    <property type="match status" value="1"/>
</dbReference>
<dbReference type="CDD" id="cd01647">
    <property type="entry name" value="RT_LTR"/>
    <property type="match status" value="1"/>
</dbReference>
<dbReference type="InterPro" id="IPR041577">
    <property type="entry name" value="RT_RNaseH_2"/>
</dbReference>
<evidence type="ECO:0000256" key="9">
    <source>
        <dbReference type="ARBA" id="ARBA00022908"/>
    </source>
</evidence>
<dbReference type="AlphaFoldDB" id="A0A151T1X9"/>
<dbReference type="CDD" id="cd00303">
    <property type="entry name" value="retropepsin_like"/>
    <property type="match status" value="1"/>
</dbReference>
<evidence type="ECO:0000256" key="11">
    <source>
        <dbReference type="ARBA" id="ARBA00023268"/>
    </source>
</evidence>
<dbReference type="Gene3D" id="3.30.70.270">
    <property type="match status" value="2"/>
</dbReference>
<evidence type="ECO:0000256" key="7">
    <source>
        <dbReference type="ARBA" id="ARBA00022842"/>
    </source>
</evidence>
<keyword evidence="1" id="KW-0645">Protease</keyword>
<keyword evidence="7" id="KW-0460">Magnesium</keyword>
<reference evidence="13 14" key="1">
    <citation type="journal article" date="2012" name="Nat. Biotechnol.">
        <title>Draft genome sequence of pigeonpea (Cajanus cajan), an orphan legume crop of resource-poor farmers.</title>
        <authorList>
            <person name="Varshney R.K."/>
            <person name="Chen W."/>
            <person name="Li Y."/>
            <person name="Bharti A.K."/>
            <person name="Saxena R.K."/>
            <person name="Schlueter J.A."/>
            <person name="Donoghue M.T."/>
            <person name="Azam S."/>
            <person name="Fan G."/>
            <person name="Whaley A.M."/>
            <person name="Farmer A.D."/>
            <person name="Sheridan J."/>
            <person name="Iwata A."/>
            <person name="Tuteja R."/>
            <person name="Penmetsa R.V."/>
            <person name="Wu W."/>
            <person name="Upadhyaya H.D."/>
            <person name="Yang S.P."/>
            <person name="Shah T."/>
            <person name="Saxena K.B."/>
            <person name="Michael T."/>
            <person name="McCombie W.R."/>
            <person name="Yang B."/>
            <person name="Zhang G."/>
            <person name="Yang H."/>
            <person name="Wang J."/>
            <person name="Spillane C."/>
            <person name="Cook D.R."/>
            <person name="May G.D."/>
            <person name="Xu X."/>
            <person name="Jackson S.A."/>
        </authorList>
    </citation>
    <scope>NUCLEOTIDE SEQUENCE [LARGE SCALE GENOMIC DNA]</scope>
    <source>
        <strain evidence="14">cv. Asha</strain>
    </source>
</reference>